<dbReference type="STRING" id="81408.B4119_2589"/>
<protein>
    <submittedName>
        <fullName evidence="1">Uncharacterized protein</fullName>
    </submittedName>
</protein>
<evidence type="ECO:0000313" key="1">
    <source>
        <dbReference type="EMBL" id="KYD09741.1"/>
    </source>
</evidence>
<name>A0A150LBL5_9BACL</name>
<dbReference type="Proteomes" id="UP000075455">
    <property type="component" value="Unassembled WGS sequence"/>
</dbReference>
<gene>
    <name evidence="1" type="ORF">B4119_2589</name>
</gene>
<accession>A0A150LBL5</accession>
<organism evidence="1 2">
    <name type="scientific">Saccharococcus caldoxylosilyticus</name>
    <dbReference type="NCBI Taxonomy" id="81408"/>
    <lineage>
        <taxon>Bacteria</taxon>
        <taxon>Bacillati</taxon>
        <taxon>Bacillota</taxon>
        <taxon>Bacilli</taxon>
        <taxon>Bacillales</taxon>
        <taxon>Anoxybacillaceae</taxon>
        <taxon>Saccharococcus</taxon>
    </lineage>
</organism>
<proteinExistence type="predicted"/>
<evidence type="ECO:0000313" key="2">
    <source>
        <dbReference type="Proteomes" id="UP000075455"/>
    </source>
</evidence>
<dbReference type="EMBL" id="LQYS01000095">
    <property type="protein sequence ID" value="KYD09741.1"/>
    <property type="molecule type" value="Genomic_DNA"/>
</dbReference>
<dbReference type="AlphaFoldDB" id="A0A150LBL5"/>
<sequence length="46" mass="5456">MNRFIRLPSDMGRFDEKASFLITELAFFVQTKRPVEKRMTPPPPLF</sequence>
<reference evidence="1 2" key="1">
    <citation type="submission" date="2016-01" db="EMBL/GenBank/DDBJ databases">
        <title>Draft Genome Sequences of Seven Thermophilic Sporeformers Isolated from Foods.</title>
        <authorList>
            <person name="Berendsen E.M."/>
            <person name="Wells-Bennik M.H."/>
            <person name="Krawcyk A.O."/>
            <person name="De Jong A."/>
            <person name="Holsappel S."/>
            <person name="Eijlander R.T."/>
            <person name="Kuipers O.P."/>
        </authorList>
    </citation>
    <scope>NUCLEOTIDE SEQUENCE [LARGE SCALE GENOMIC DNA]</scope>
    <source>
        <strain evidence="1 2">B4119</strain>
    </source>
</reference>
<comment type="caution">
    <text evidence="1">The sequence shown here is derived from an EMBL/GenBank/DDBJ whole genome shotgun (WGS) entry which is preliminary data.</text>
</comment>